<sequence length="306" mass="36160">MNEFIKSQASDDFNRARNKARFDSIFNIINPEKKELLSYYDVKEMAKPKSQIYKGMQVVKIKQIIGSEGRYKDFSKAFLPKKEHLRQRWESIDRAHLGDVILPPISLFKIGDAYFVRDGNHRVSVAKMQGIQSIDAEVVELTSEIKIEPHMTKSDLREAVLKYERDQMLKETGLDKMLDMEQIRFTSLGRYEEMLRHIHGHKYYINQGIKKEISLKEAAQSWFDNVYSPIVNIIRNENMLSRFPGRTESDIYIWTIKHWDGLKWKYGQEYPMDEAVKEYSKIYGKGFFQQLREFLKKVLGIHSEKE</sequence>
<accession>A0A841R3M1</accession>
<comment type="caution">
    <text evidence="1">The sequence shown here is derived from an EMBL/GenBank/DDBJ whole genome shotgun (WGS) entry which is preliminary data.</text>
</comment>
<gene>
    <name evidence="1" type="ORF">HNR50_000026</name>
</gene>
<dbReference type="AlphaFoldDB" id="A0A841R3M1"/>
<protein>
    <recommendedName>
        <fullName evidence="3">Transcriptional regulator</fullName>
    </recommendedName>
</protein>
<dbReference type="Proteomes" id="UP000587760">
    <property type="component" value="Unassembled WGS sequence"/>
</dbReference>
<name>A0A841R3M1_9SPIO</name>
<dbReference type="InterPro" id="IPR036086">
    <property type="entry name" value="ParB/Sulfiredoxin_sf"/>
</dbReference>
<reference evidence="1 2" key="1">
    <citation type="submission" date="2020-08" db="EMBL/GenBank/DDBJ databases">
        <title>Genomic Encyclopedia of Type Strains, Phase IV (KMG-IV): sequencing the most valuable type-strain genomes for metagenomic binning, comparative biology and taxonomic classification.</title>
        <authorList>
            <person name="Goeker M."/>
        </authorList>
    </citation>
    <scope>NUCLEOTIDE SEQUENCE [LARGE SCALE GENOMIC DNA]</scope>
    <source>
        <strain evidence="1 2">DSM 2461</strain>
    </source>
</reference>
<dbReference type="SUPFAM" id="SSF110849">
    <property type="entry name" value="ParB/Sulfiredoxin"/>
    <property type="match status" value="1"/>
</dbReference>
<dbReference type="EMBL" id="JACHGJ010000001">
    <property type="protein sequence ID" value="MBB6478393.1"/>
    <property type="molecule type" value="Genomic_DNA"/>
</dbReference>
<dbReference type="Gene3D" id="3.90.1530.10">
    <property type="entry name" value="Conserved hypothetical protein from pyrococcus furiosus pfu- 392566-001, ParB domain"/>
    <property type="match status" value="1"/>
</dbReference>
<dbReference type="RefSeq" id="WP_184742190.1">
    <property type="nucleotide sequence ID" value="NZ_JACHGJ010000001.1"/>
</dbReference>
<evidence type="ECO:0000313" key="2">
    <source>
        <dbReference type="Proteomes" id="UP000587760"/>
    </source>
</evidence>
<proteinExistence type="predicted"/>
<organism evidence="1 2">
    <name type="scientific">Spirochaeta isovalerica</name>
    <dbReference type="NCBI Taxonomy" id="150"/>
    <lineage>
        <taxon>Bacteria</taxon>
        <taxon>Pseudomonadati</taxon>
        <taxon>Spirochaetota</taxon>
        <taxon>Spirochaetia</taxon>
        <taxon>Spirochaetales</taxon>
        <taxon>Spirochaetaceae</taxon>
        <taxon>Spirochaeta</taxon>
    </lineage>
</organism>
<evidence type="ECO:0000313" key="1">
    <source>
        <dbReference type="EMBL" id="MBB6478393.1"/>
    </source>
</evidence>
<evidence type="ECO:0008006" key="3">
    <source>
        <dbReference type="Google" id="ProtNLM"/>
    </source>
</evidence>
<keyword evidence="2" id="KW-1185">Reference proteome</keyword>